<feature type="transmembrane region" description="Helical" evidence="2">
    <location>
        <begin position="42"/>
        <end position="64"/>
    </location>
</feature>
<accession>A0A1M5UZL7</accession>
<evidence type="ECO:0000256" key="1">
    <source>
        <dbReference type="ARBA" id="ARBA00007430"/>
    </source>
</evidence>
<reference evidence="4 5" key="1">
    <citation type="submission" date="2016-11" db="EMBL/GenBank/DDBJ databases">
        <authorList>
            <person name="Jaros S."/>
            <person name="Januszkiewicz K."/>
            <person name="Wedrychowicz H."/>
        </authorList>
    </citation>
    <scope>NUCLEOTIDE SEQUENCE [LARGE SCALE GENOMIC DNA]</scope>
    <source>
        <strain evidence="4 5">DSM 8605</strain>
    </source>
</reference>
<dbReference type="InterPro" id="IPR003869">
    <property type="entry name" value="Polysac_CapD-like"/>
</dbReference>
<evidence type="ECO:0000259" key="3">
    <source>
        <dbReference type="Pfam" id="PF02719"/>
    </source>
</evidence>
<proteinExistence type="inferred from homology"/>
<feature type="transmembrane region" description="Helical" evidence="2">
    <location>
        <begin position="104"/>
        <end position="125"/>
    </location>
</feature>
<feature type="domain" description="Polysaccharide biosynthesis protein CapD-like" evidence="3">
    <location>
        <begin position="289"/>
        <end position="571"/>
    </location>
</feature>
<feature type="transmembrane region" description="Helical" evidence="2">
    <location>
        <begin position="76"/>
        <end position="98"/>
    </location>
</feature>
<dbReference type="CDD" id="cd05237">
    <property type="entry name" value="UDP_invert_4-6DH_SDR_e"/>
    <property type="match status" value="1"/>
</dbReference>
<dbReference type="Proteomes" id="UP000184447">
    <property type="component" value="Unassembled WGS sequence"/>
</dbReference>
<protein>
    <submittedName>
        <fullName evidence="4">NDP-sugar epimerase, includes UDP-GlcNAc-inverting 4,6-dehydratase FlaA1 and capsular polysaccharide biosynthesis protein EpsC</fullName>
    </submittedName>
</protein>
<keyword evidence="5" id="KW-1185">Reference proteome</keyword>
<organism evidence="4 5">
    <name type="scientific">Clostridium grantii DSM 8605</name>
    <dbReference type="NCBI Taxonomy" id="1121316"/>
    <lineage>
        <taxon>Bacteria</taxon>
        <taxon>Bacillati</taxon>
        <taxon>Bacillota</taxon>
        <taxon>Clostridia</taxon>
        <taxon>Eubacteriales</taxon>
        <taxon>Clostridiaceae</taxon>
        <taxon>Clostridium</taxon>
    </lineage>
</organism>
<evidence type="ECO:0000313" key="4">
    <source>
        <dbReference type="EMBL" id="SHH68133.1"/>
    </source>
</evidence>
<dbReference type="RefSeq" id="WP_143160515.1">
    <property type="nucleotide sequence ID" value="NZ_FQXM01000009.1"/>
</dbReference>
<comment type="similarity">
    <text evidence="1">Belongs to the polysaccharide synthase family.</text>
</comment>
<dbReference type="OrthoDB" id="9803111at2"/>
<evidence type="ECO:0000313" key="5">
    <source>
        <dbReference type="Proteomes" id="UP000184447"/>
    </source>
</evidence>
<dbReference type="Pfam" id="PF13727">
    <property type="entry name" value="CoA_binding_3"/>
    <property type="match status" value="1"/>
</dbReference>
<dbReference type="Pfam" id="PF02719">
    <property type="entry name" value="Polysacc_synt_2"/>
    <property type="match status" value="1"/>
</dbReference>
<feature type="transmembrane region" description="Helical" evidence="2">
    <location>
        <begin position="15"/>
        <end position="36"/>
    </location>
</feature>
<name>A0A1M5UZL7_9CLOT</name>
<dbReference type="STRING" id="1121316.SAMN02745207_02002"/>
<dbReference type="InterPro" id="IPR051203">
    <property type="entry name" value="Polysaccharide_Synthase-Rel"/>
</dbReference>
<keyword evidence="2" id="KW-1133">Transmembrane helix</keyword>
<sequence>MKKLFNKIKIRQKKIILLISDIIFVNVGYLFVLFLFNERYKGIFITAFLVTSIYISIFTLFRLYDSLWKVAGSYEFFNVIKANLLSWGIFYGVNFYMMNSKFDFVIYFIFFIFTLSLTFSFRICYRFLRRYMIFSYGNSSNCCKVEKRVMIIGAGYTGSLIIKEMLSNKQDGYNPVVIIDDDKSKWGNYINKVKIVGGRNKIIPTAISENIDVIVIAIAKIQQTNKKSIINICKNTGCKLKIIPSYNEILNEKVFLSKIRDVNVEDLLGRDPVQLDMENISDYIKDKTVLVTGGGGSIGSEICRQVSKFKPKKLLVLDIYENNAYDLQNELKTTYSELDMQVIIASVRDKNRLENIFAKYRPEVVFHAAAHKHVPLMEENPGEAIKNNIFGTLNTAECADKFGVKKFVLISTDKAVNPTNIMGATKRVCEMIVQSMNNISETSFVAVRFGNVLGSNGSVIPLFKNQIRSGGPVTLTHKDIIRFFMTIPEAAQLVLQAGAYANGGEIFVLDMGPAVKIYDLACDLIKLSGLEPNKDIKIEITGLRPGEKLYEELLMDGELNGQTKHNKIYIGKVSNTDFYRLRNKLNRIRLIISNEDDELIYAIMKDLVPTFNPKCMQINSNNEEFDFDLEEGNVAVTLE</sequence>
<evidence type="ECO:0000256" key="2">
    <source>
        <dbReference type="SAM" id="Phobius"/>
    </source>
</evidence>
<dbReference type="InterPro" id="IPR036291">
    <property type="entry name" value="NAD(P)-bd_dom_sf"/>
</dbReference>
<dbReference type="PANTHER" id="PTHR43318:SF1">
    <property type="entry name" value="POLYSACCHARIDE BIOSYNTHESIS PROTEIN EPSC-RELATED"/>
    <property type="match status" value="1"/>
</dbReference>
<gene>
    <name evidence="4" type="ORF">SAMN02745207_02002</name>
</gene>
<dbReference type="PANTHER" id="PTHR43318">
    <property type="entry name" value="UDP-N-ACETYLGLUCOSAMINE 4,6-DEHYDRATASE"/>
    <property type="match status" value="1"/>
</dbReference>
<dbReference type="EMBL" id="FQXM01000009">
    <property type="protein sequence ID" value="SHH68133.1"/>
    <property type="molecule type" value="Genomic_DNA"/>
</dbReference>
<dbReference type="SUPFAM" id="SSF51735">
    <property type="entry name" value="NAD(P)-binding Rossmann-fold domains"/>
    <property type="match status" value="2"/>
</dbReference>
<dbReference type="AlphaFoldDB" id="A0A1M5UZL7"/>
<dbReference type="Gene3D" id="3.40.50.720">
    <property type="entry name" value="NAD(P)-binding Rossmann-like Domain"/>
    <property type="match status" value="2"/>
</dbReference>
<keyword evidence="2" id="KW-0812">Transmembrane</keyword>
<keyword evidence="2" id="KW-0472">Membrane</keyword>